<keyword evidence="8" id="KW-1185">Reference proteome</keyword>
<evidence type="ECO:0000256" key="2">
    <source>
        <dbReference type="ARBA" id="ARBA00004613"/>
    </source>
</evidence>
<comment type="cofactor">
    <cofactor evidence="1">
        <name>Cu(2+)</name>
        <dbReference type="ChEBI" id="CHEBI:29036"/>
    </cofactor>
</comment>
<dbReference type="CDD" id="cd21175">
    <property type="entry name" value="LPMO_AA9"/>
    <property type="match status" value="1"/>
</dbReference>
<proteinExistence type="predicted"/>
<evidence type="ECO:0000256" key="3">
    <source>
        <dbReference type="ARBA" id="ARBA00022525"/>
    </source>
</evidence>
<accession>A0A6A6TYM7</accession>
<evidence type="ECO:0000259" key="6">
    <source>
        <dbReference type="Pfam" id="PF03443"/>
    </source>
</evidence>
<evidence type="ECO:0000256" key="4">
    <source>
        <dbReference type="ARBA" id="ARBA00023157"/>
    </source>
</evidence>
<dbReference type="InterPro" id="IPR005103">
    <property type="entry name" value="AA9_LPMO"/>
</dbReference>
<dbReference type="Gene3D" id="2.70.50.70">
    <property type="match status" value="1"/>
</dbReference>
<evidence type="ECO:0000256" key="1">
    <source>
        <dbReference type="ARBA" id="ARBA00001973"/>
    </source>
</evidence>
<dbReference type="Proteomes" id="UP000799302">
    <property type="component" value="Unassembled WGS sequence"/>
</dbReference>
<evidence type="ECO:0000256" key="5">
    <source>
        <dbReference type="SAM" id="SignalP"/>
    </source>
</evidence>
<protein>
    <submittedName>
        <fullName evidence="7">Glycoside hydrolase family 61 protein</fullName>
    </submittedName>
</protein>
<reference evidence="7" key="1">
    <citation type="journal article" date="2020" name="Stud. Mycol.">
        <title>101 Dothideomycetes genomes: a test case for predicting lifestyles and emergence of pathogens.</title>
        <authorList>
            <person name="Haridas S."/>
            <person name="Albert R."/>
            <person name="Binder M."/>
            <person name="Bloem J."/>
            <person name="Labutti K."/>
            <person name="Salamov A."/>
            <person name="Andreopoulos B."/>
            <person name="Baker S."/>
            <person name="Barry K."/>
            <person name="Bills G."/>
            <person name="Bluhm B."/>
            <person name="Cannon C."/>
            <person name="Castanera R."/>
            <person name="Culley D."/>
            <person name="Daum C."/>
            <person name="Ezra D."/>
            <person name="Gonzalez J."/>
            <person name="Henrissat B."/>
            <person name="Kuo A."/>
            <person name="Liang C."/>
            <person name="Lipzen A."/>
            <person name="Lutzoni F."/>
            <person name="Magnuson J."/>
            <person name="Mondo S."/>
            <person name="Nolan M."/>
            <person name="Ohm R."/>
            <person name="Pangilinan J."/>
            <person name="Park H.-J."/>
            <person name="Ramirez L."/>
            <person name="Alfaro M."/>
            <person name="Sun H."/>
            <person name="Tritt A."/>
            <person name="Yoshinaga Y."/>
            <person name="Zwiers L.-H."/>
            <person name="Turgeon B."/>
            <person name="Goodwin S."/>
            <person name="Spatafora J."/>
            <person name="Crous P."/>
            <person name="Grigoriev I."/>
        </authorList>
    </citation>
    <scope>NUCLEOTIDE SEQUENCE</scope>
    <source>
        <strain evidence="7">CBS 115976</strain>
    </source>
</reference>
<sequence>MISTFVTLLLCAIEVKAHGHVQGLTANGKFYEGYSPNFQYMNPKPKVPAWSAGGYGQGGITPDHFNTVDIACHDNPKPGEAYAEVTAGSKVKVHWTKWPDSHHGPILDYIAPCVGECTSAKPLQLKFTKIDQTGLMKPGGPSSYQFATDYLIKNNNTWEVTIPKSLKSGNYVLRNEIIALHTAGTVGGAQNYPQCFNLKVVGGGTASLPAGVPATQFYKPTTPGIVFNIAANLNSYTFPGPEVWKQ</sequence>
<keyword evidence="5" id="KW-0732">Signal</keyword>
<comment type="subcellular location">
    <subcellularLocation>
        <location evidence="2">Secreted</location>
    </subcellularLocation>
</comment>
<dbReference type="Pfam" id="PF03443">
    <property type="entry name" value="AA9"/>
    <property type="match status" value="1"/>
</dbReference>
<dbReference type="GO" id="GO:0016787">
    <property type="term" value="F:hydrolase activity"/>
    <property type="evidence" value="ECO:0007669"/>
    <property type="project" value="UniProtKB-KW"/>
</dbReference>
<dbReference type="InterPro" id="IPR049892">
    <property type="entry name" value="AA9"/>
</dbReference>
<gene>
    <name evidence="7" type="ORF">BT63DRAFT_417477</name>
</gene>
<dbReference type="PANTHER" id="PTHR33353:SF34">
    <property type="entry name" value="ENDO-BETA-1,4-GLUCANASE D"/>
    <property type="match status" value="1"/>
</dbReference>
<evidence type="ECO:0000313" key="7">
    <source>
        <dbReference type="EMBL" id="KAF2664932.1"/>
    </source>
</evidence>
<dbReference type="EMBL" id="MU004241">
    <property type="protein sequence ID" value="KAF2664932.1"/>
    <property type="molecule type" value="Genomic_DNA"/>
</dbReference>
<dbReference type="AlphaFoldDB" id="A0A6A6TYM7"/>
<keyword evidence="3" id="KW-0964">Secreted</keyword>
<keyword evidence="4" id="KW-1015">Disulfide bond</keyword>
<dbReference type="PANTHER" id="PTHR33353">
    <property type="entry name" value="PUTATIVE (AFU_ORTHOLOGUE AFUA_1G12560)-RELATED"/>
    <property type="match status" value="1"/>
</dbReference>
<dbReference type="GO" id="GO:0005576">
    <property type="term" value="C:extracellular region"/>
    <property type="evidence" value="ECO:0007669"/>
    <property type="project" value="UniProtKB-SubCell"/>
</dbReference>
<feature type="chain" id="PRO_5025564457" evidence="5">
    <location>
        <begin position="18"/>
        <end position="246"/>
    </location>
</feature>
<organism evidence="7 8">
    <name type="scientific">Microthyrium microscopicum</name>
    <dbReference type="NCBI Taxonomy" id="703497"/>
    <lineage>
        <taxon>Eukaryota</taxon>
        <taxon>Fungi</taxon>
        <taxon>Dikarya</taxon>
        <taxon>Ascomycota</taxon>
        <taxon>Pezizomycotina</taxon>
        <taxon>Dothideomycetes</taxon>
        <taxon>Dothideomycetes incertae sedis</taxon>
        <taxon>Microthyriales</taxon>
        <taxon>Microthyriaceae</taxon>
        <taxon>Microthyrium</taxon>
    </lineage>
</organism>
<evidence type="ECO:0000313" key="8">
    <source>
        <dbReference type="Proteomes" id="UP000799302"/>
    </source>
</evidence>
<keyword evidence="7" id="KW-0378">Hydrolase</keyword>
<dbReference type="OrthoDB" id="4849160at2759"/>
<feature type="signal peptide" evidence="5">
    <location>
        <begin position="1"/>
        <end position="17"/>
    </location>
</feature>
<name>A0A6A6TYM7_9PEZI</name>
<feature type="domain" description="Auxiliary Activity family 9 catalytic" evidence="6">
    <location>
        <begin position="18"/>
        <end position="234"/>
    </location>
</feature>